<name>A0A934SYB2_9BURK</name>
<protein>
    <submittedName>
        <fullName evidence="1">Uncharacterized protein</fullName>
    </submittedName>
</protein>
<comment type="caution">
    <text evidence="1">The sequence shown here is derived from an EMBL/GenBank/DDBJ whole genome shotgun (WGS) entry which is preliminary data.</text>
</comment>
<dbReference type="RefSeq" id="WP_200595927.1">
    <property type="nucleotide sequence ID" value="NZ_JAEPBG010000012.1"/>
</dbReference>
<gene>
    <name evidence="1" type="ORF">JJB74_23295</name>
</gene>
<organism evidence="1 2">
    <name type="scientific">Noviherbaspirillum pedocola</name>
    <dbReference type="NCBI Taxonomy" id="2801341"/>
    <lineage>
        <taxon>Bacteria</taxon>
        <taxon>Pseudomonadati</taxon>
        <taxon>Pseudomonadota</taxon>
        <taxon>Betaproteobacteria</taxon>
        <taxon>Burkholderiales</taxon>
        <taxon>Oxalobacteraceae</taxon>
        <taxon>Noviherbaspirillum</taxon>
    </lineage>
</organism>
<dbReference type="AlphaFoldDB" id="A0A934SYB2"/>
<reference evidence="1" key="1">
    <citation type="submission" date="2021-01" db="EMBL/GenBank/DDBJ databases">
        <title>Genome sequence of strain Noviherbaspirillum sp. DKR-6.</title>
        <authorList>
            <person name="Chaudhary D.K."/>
        </authorList>
    </citation>
    <scope>NUCLEOTIDE SEQUENCE</scope>
    <source>
        <strain evidence="1">DKR-6</strain>
    </source>
</reference>
<dbReference type="EMBL" id="JAEPBG010000012">
    <property type="protein sequence ID" value="MBK4737555.1"/>
    <property type="molecule type" value="Genomic_DNA"/>
</dbReference>
<proteinExistence type="predicted"/>
<evidence type="ECO:0000313" key="1">
    <source>
        <dbReference type="EMBL" id="MBK4737555.1"/>
    </source>
</evidence>
<dbReference type="Proteomes" id="UP000622890">
    <property type="component" value="Unassembled WGS sequence"/>
</dbReference>
<sequence length="356" mass="39158">MTNFHSVIIKPRIIVVDVSMHCIDQALLDAAGGAIYGAYHYDEAAPVLHENGSASYIAYPLCVTPLRAVAGFSAQRALGAKYEEFAKSGMPIAAEYLNIVTERFGPPQIFPDVVIADKSNYQQAYADILNSCLALAHKKVPLWVSRIRNKKTLQVRRKSIAVQNAAPTPEHFLIDYLTADGSRASFGIDMRHHVDPALPRPASASAWSTPAEILCAVEKQFSRCADINRGDYEAFEVPVGSRLLRESFFWARASGEDEILQVRSAVPGSGQFTLSYLSVTGLPYEIDLRIAVNNGAGLLGSVDWLDIAVAIEEECTSYPGFDVDRYSVIEICDGARMQREMFLPQRDRTQPVRAAA</sequence>
<evidence type="ECO:0000313" key="2">
    <source>
        <dbReference type="Proteomes" id="UP000622890"/>
    </source>
</evidence>
<accession>A0A934SYB2</accession>
<keyword evidence="2" id="KW-1185">Reference proteome</keyword>